<evidence type="ECO:0000313" key="2">
    <source>
        <dbReference type="EMBL" id="BAL52664.1"/>
    </source>
</evidence>
<reference evidence="2" key="2">
    <citation type="journal article" date="2012" name="PLoS ONE">
        <title>A Deeply Branching Thermophilic Bacterium with an Ancient Acetyl-CoA Pathway Dominates a Subsurface Ecosystem.</title>
        <authorList>
            <person name="Takami H."/>
            <person name="Noguchi H."/>
            <person name="Takaki Y."/>
            <person name="Uchiyama I."/>
            <person name="Toyoda A."/>
            <person name="Nishi S."/>
            <person name="Chee G.-J."/>
            <person name="Arai W."/>
            <person name="Nunoura T."/>
            <person name="Itoh T."/>
            <person name="Hattori M."/>
            <person name="Takai K."/>
        </authorList>
    </citation>
    <scope>NUCLEOTIDE SEQUENCE</scope>
</reference>
<name>H5S928_9BACT</name>
<gene>
    <name evidence="2" type="ORF">HGMM_F02E06C28</name>
</gene>
<dbReference type="EMBL" id="AP011636">
    <property type="protein sequence ID" value="BAL52664.1"/>
    <property type="molecule type" value="Genomic_DNA"/>
</dbReference>
<organism evidence="2">
    <name type="scientific">uncultured Acetothermia bacterium</name>
    <dbReference type="NCBI Taxonomy" id="236499"/>
    <lineage>
        <taxon>Bacteria</taxon>
        <taxon>Candidatus Bipolaricaulota</taxon>
        <taxon>environmental samples</taxon>
    </lineage>
</organism>
<protein>
    <recommendedName>
        <fullName evidence="1">CxxC-x17-CxxC domain-containing protein</fullName>
    </recommendedName>
</protein>
<reference evidence="2" key="1">
    <citation type="journal article" date="2005" name="Environ. Microbiol.">
        <title>Genetic and functional properties of uncultivated thermophilic crenarchaeotes from a subsurface gold mine as revealed by analysis of genome fragments.</title>
        <authorList>
            <person name="Nunoura T."/>
            <person name="Hirayama H."/>
            <person name="Takami H."/>
            <person name="Oida H."/>
            <person name="Nishi S."/>
            <person name="Shimamura S."/>
            <person name="Suzuki Y."/>
            <person name="Inagaki F."/>
            <person name="Takai K."/>
            <person name="Nealson K.H."/>
            <person name="Horikoshi K."/>
        </authorList>
    </citation>
    <scope>NUCLEOTIDE SEQUENCE</scope>
</reference>
<dbReference type="InterPro" id="IPR026363">
    <property type="entry name" value="CxxC-x17-CxxC_dom"/>
</dbReference>
<dbReference type="AlphaFoldDB" id="H5S928"/>
<sequence>MGFERKMYDVSSMNLKCAQCSKAITELPFQPDGSRPVYCQECNRGRARSGGFRSGGYNRGGYRGR</sequence>
<dbReference type="Pfam" id="PF23477">
    <property type="entry name" value="zf_Tbcl_2"/>
    <property type="match status" value="1"/>
</dbReference>
<feature type="domain" description="CxxC-x17-CxxC" evidence="1">
    <location>
        <begin position="14"/>
        <end position="43"/>
    </location>
</feature>
<accession>H5S928</accession>
<evidence type="ECO:0000259" key="1">
    <source>
        <dbReference type="Pfam" id="PF23477"/>
    </source>
</evidence>
<dbReference type="NCBIfam" id="TIGR04272">
    <property type="entry name" value="cxxc_cxxc_Mbark"/>
    <property type="match status" value="1"/>
</dbReference>
<proteinExistence type="predicted"/>